<reference evidence="4" key="1">
    <citation type="journal article" date="2019" name="Int. J. Syst. Evol. Microbiol.">
        <title>The Global Catalogue of Microorganisms (GCM) 10K type strain sequencing project: providing services to taxonomists for standard genome sequencing and annotation.</title>
        <authorList>
            <consortium name="The Broad Institute Genomics Platform"/>
            <consortium name="The Broad Institute Genome Sequencing Center for Infectious Disease"/>
            <person name="Wu L."/>
            <person name="Ma J."/>
        </authorList>
    </citation>
    <scope>NUCLEOTIDE SEQUENCE [LARGE SCALE GENOMIC DNA]</scope>
    <source>
        <strain evidence="4">CCUG 39402</strain>
    </source>
</reference>
<accession>A0ABW1TYJ7</accession>
<evidence type="ECO:0000259" key="1">
    <source>
        <dbReference type="Pfam" id="PF00108"/>
    </source>
</evidence>
<dbReference type="EMBL" id="JBHSRS010000018">
    <property type="protein sequence ID" value="MFC6281953.1"/>
    <property type="molecule type" value="Genomic_DNA"/>
</dbReference>
<dbReference type="InterPro" id="IPR055140">
    <property type="entry name" value="Thiolase_C_2"/>
</dbReference>
<dbReference type="PANTHER" id="PTHR42870:SF1">
    <property type="entry name" value="NON-SPECIFIC LIPID-TRANSFER PROTEIN-LIKE 2"/>
    <property type="match status" value="1"/>
</dbReference>
<feature type="domain" description="Thiolase C-terminal" evidence="2">
    <location>
        <begin position="272"/>
        <end position="403"/>
    </location>
</feature>
<dbReference type="InterPro" id="IPR020616">
    <property type="entry name" value="Thiolase_N"/>
</dbReference>
<dbReference type="RefSeq" id="WP_371438450.1">
    <property type="nucleotide sequence ID" value="NZ_JBHSRS010000018.1"/>
</dbReference>
<dbReference type="Proteomes" id="UP001596270">
    <property type="component" value="Unassembled WGS sequence"/>
</dbReference>
<dbReference type="Gene3D" id="3.40.47.10">
    <property type="match status" value="1"/>
</dbReference>
<comment type="caution">
    <text evidence="3">The sequence shown here is derived from an EMBL/GenBank/DDBJ whole genome shotgun (WGS) entry which is preliminary data.</text>
</comment>
<dbReference type="InterPro" id="IPR016039">
    <property type="entry name" value="Thiolase-like"/>
</dbReference>
<dbReference type="Pfam" id="PF22691">
    <property type="entry name" value="Thiolase_C_1"/>
    <property type="match status" value="1"/>
</dbReference>
<organism evidence="3 4">
    <name type="scientific">Polaromonas aquatica</name>
    <dbReference type="NCBI Taxonomy" id="332657"/>
    <lineage>
        <taxon>Bacteria</taxon>
        <taxon>Pseudomonadati</taxon>
        <taxon>Pseudomonadota</taxon>
        <taxon>Betaproteobacteria</taxon>
        <taxon>Burkholderiales</taxon>
        <taxon>Comamonadaceae</taxon>
        <taxon>Polaromonas</taxon>
    </lineage>
</organism>
<dbReference type="PIRSF" id="PIRSF000429">
    <property type="entry name" value="Ac-CoA_Ac_transf"/>
    <property type="match status" value="1"/>
</dbReference>
<feature type="domain" description="Thiolase N-terminal" evidence="1">
    <location>
        <begin position="5"/>
        <end position="190"/>
    </location>
</feature>
<proteinExistence type="predicted"/>
<protein>
    <submittedName>
        <fullName evidence="3">Acetyl-CoA acetyltransferase</fullName>
    </submittedName>
</protein>
<gene>
    <name evidence="3" type="ORF">ACFQND_11975</name>
</gene>
<evidence type="ECO:0000259" key="2">
    <source>
        <dbReference type="Pfam" id="PF22691"/>
    </source>
</evidence>
<evidence type="ECO:0000313" key="3">
    <source>
        <dbReference type="EMBL" id="MFC6281953.1"/>
    </source>
</evidence>
<dbReference type="NCBIfam" id="NF004936">
    <property type="entry name" value="PRK06289.1"/>
    <property type="match status" value="1"/>
</dbReference>
<dbReference type="Pfam" id="PF00108">
    <property type="entry name" value="Thiolase_N"/>
    <property type="match status" value="1"/>
</dbReference>
<dbReference type="PANTHER" id="PTHR42870">
    <property type="entry name" value="ACETYL-COA C-ACETYLTRANSFERASE"/>
    <property type="match status" value="1"/>
</dbReference>
<keyword evidence="4" id="KW-1185">Reference proteome</keyword>
<dbReference type="InterPro" id="IPR002155">
    <property type="entry name" value="Thiolase"/>
</dbReference>
<name>A0ABW1TYJ7_9BURK</name>
<evidence type="ECO:0000313" key="4">
    <source>
        <dbReference type="Proteomes" id="UP001596270"/>
    </source>
</evidence>
<dbReference type="SUPFAM" id="SSF53901">
    <property type="entry name" value="Thiolase-like"/>
    <property type="match status" value="2"/>
</dbReference>
<sequence>MSEPVFILGGHQTDFARVWSRQGQDISDMMRETTLGALAASEVNASAIQSIHVGNAFGELQRQQAHLGAMVAQVVPELWGVPAMRHEGACASSSLAVLSAMAEIEAGRYDCVLVVGAEELKNLPGDAASQNQNSASWQGHEDIDCKFMWPAAFGLAAQEYERRYGLDRKYLNRIAELNYGNAKRNPLAQTRKWNFEPASFTDDDEANPMIEPGSRRQDCGQVTDGACAVVLASGRFAREHGLDTARLPRIAGWGHRNAGLRLLDKFERSRGESYVFPHLRQTIQEAWARAGVAGIDAMDGIETHDCFTTTEYIAIDHLGLTPPGQSWQAVEDGSIERGGRLPVNMSGGLIGCGHPVGATGARMLLDAARQVTGQAGDCQIDGARRIQTLNIGGSFATVVSFVVARGND</sequence>
<dbReference type="CDD" id="cd00829">
    <property type="entry name" value="SCP-x_thiolase"/>
    <property type="match status" value="1"/>
</dbReference>